<evidence type="ECO:0000313" key="3">
    <source>
        <dbReference type="Proteomes" id="UP000275199"/>
    </source>
</evidence>
<feature type="domain" description="ATPase dynein-related AAA" evidence="1">
    <location>
        <begin position="88"/>
        <end position="228"/>
    </location>
</feature>
<dbReference type="InterPro" id="IPR050764">
    <property type="entry name" value="CbbQ/NirQ/NorQ/GpvN"/>
</dbReference>
<accession>A0ABX9XHD7</accession>
<organism evidence="2 3">
    <name type="scientific">Pseudomonas neustonica</name>
    <dbReference type="NCBI Taxonomy" id="2487346"/>
    <lineage>
        <taxon>Bacteria</taxon>
        <taxon>Pseudomonadati</taxon>
        <taxon>Pseudomonadota</taxon>
        <taxon>Gammaproteobacteria</taxon>
        <taxon>Pseudomonadales</taxon>
        <taxon>Pseudomonadaceae</taxon>
        <taxon>Pseudomonas</taxon>
    </lineage>
</organism>
<protein>
    <recommendedName>
        <fullName evidence="1">ATPase dynein-related AAA domain-containing protein</fullName>
    </recommendedName>
</protein>
<dbReference type="Pfam" id="PF07728">
    <property type="entry name" value="AAA_5"/>
    <property type="match status" value="1"/>
</dbReference>
<dbReference type="SUPFAM" id="SSF52540">
    <property type="entry name" value="P-loop containing nucleoside triphosphate hydrolases"/>
    <property type="match status" value="1"/>
</dbReference>
<dbReference type="EMBL" id="RKKU01000013">
    <property type="protein sequence ID" value="ROZ84058.1"/>
    <property type="molecule type" value="Genomic_DNA"/>
</dbReference>
<gene>
    <name evidence="2" type="ORF">EF096_11475</name>
</gene>
<reference evidence="2 3" key="1">
    <citation type="submission" date="2018-11" db="EMBL/GenBank/DDBJ databases">
        <authorList>
            <person name="Jang G.I."/>
            <person name="Hwang C.Y."/>
        </authorList>
    </citation>
    <scope>NUCLEOTIDE SEQUENCE [LARGE SCALE GENOMIC DNA]</scope>
    <source>
        <strain evidence="2 3">SSM26</strain>
    </source>
</reference>
<evidence type="ECO:0000313" key="2">
    <source>
        <dbReference type="EMBL" id="ROZ84058.1"/>
    </source>
</evidence>
<sequence length="372" mass="40893">MAGLKGGHTAMVNEAIQRPAAEDRFHDELAKLQQEDTGPVPPGWLLSPRALEDFILGSAERGIALKFVAPKEMVRRVIVSLATNRGAMLIGEPGTAKSWLSELIACGVSGSSNLTIQGGTLSHARQLLYDWDNSLLQREGPSLAALIPGPLFLGMQQGKLVRFEELARCPQHVQDALLSILSERELHIPELQGEESVLHAREGFNIIATSNSLDRGLFDMSAALKRRLNFETIEPISDLTAELDIVSRESVSLARQSGVSLEPSADILEMLVTIFHELRSGQTLKGRSTDRLAAAVMSTAEAVAVAHALMVYAFYYRDGAMTEEDLMHFLIGAALKDNPQDRRRVRHYVETEVGTKSGAAWRALYEHRHLLD</sequence>
<name>A0ABX9XHD7_9PSED</name>
<dbReference type="InterPro" id="IPR011704">
    <property type="entry name" value="ATPase_dyneun-rel_AAA"/>
</dbReference>
<evidence type="ECO:0000259" key="1">
    <source>
        <dbReference type="Pfam" id="PF07728"/>
    </source>
</evidence>
<dbReference type="PANTHER" id="PTHR42759">
    <property type="entry name" value="MOXR FAMILY PROTEIN"/>
    <property type="match status" value="1"/>
</dbReference>
<comment type="caution">
    <text evidence="2">The sequence shown here is derived from an EMBL/GenBank/DDBJ whole genome shotgun (WGS) entry which is preliminary data.</text>
</comment>
<dbReference type="Gene3D" id="3.40.50.300">
    <property type="entry name" value="P-loop containing nucleotide triphosphate hydrolases"/>
    <property type="match status" value="1"/>
</dbReference>
<proteinExistence type="predicted"/>
<keyword evidence="3" id="KW-1185">Reference proteome</keyword>
<dbReference type="InterPro" id="IPR027417">
    <property type="entry name" value="P-loop_NTPase"/>
</dbReference>
<dbReference type="Proteomes" id="UP000275199">
    <property type="component" value="Unassembled WGS sequence"/>
</dbReference>
<dbReference type="PANTHER" id="PTHR42759:SF1">
    <property type="entry name" value="MAGNESIUM-CHELATASE SUBUNIT CHLD"/>
    <property type="match status" value="1"/>
</dbReference>